<evidence type="ECO:0000313" key="2">
    <source>
        <dbReference type="EMBL" id="GAA0139670.1"/>
    </source>
</evidence>
<feature type="region of interest" description="Disordered" evidence="1">
    <location>
        <begin position="104"/>
        <end position="128"/>
    </location>
</feature>
<protein>
    <submittedName>
        <fullName evidence="2">Uncharacterized protein</fullName>
    </submittedName>
</protein>
<sequence>MEFNQISMALSTPQNAPNALSPFPSNSQISLDSSGLRSKRFVSKSHFGRPELSSVRHSSMPPLLWIVMLLIRIGSDEPKKAKQGRRKRSFRKVIPTGGRIKNLLHNVNSCSPRGQARAHRKLTEKENS</sequence>
<dbReference type="EMBL" id="BAABME010000108">
    <property type="protein sequence ID" value="GAA0139670.1"/>
    <property type="molecule type" value="Genomic_DNA"/>
</dbReference>
<accession>A0AAV3NNL7</accession>
<reference evidence="2 3" key="1">
    <citation type="submission" date="2024-01" db="EMBL/GenBank/DDBJ databases">
        <title>The complete chloroplast genome sequence of Lithospermum erythrorhizon: insights into the phylogenetic relationship among Boraginaceae species and the maternal lineages of purple gromwells.</title>
        <authorList>
            <person name="Okada T."/>
            <person name="Watanabe K."/>
        </authorList>
    </citation>
    <scope>NUCLEOTIDE SEQUENCE [LARGE SCALE GENOMIC DNA]</scope>
</reference>
<dbReference type="Proteomes" id="UP001454036">
    <property type="component" value="Unassembled WGS sequence"/>
</dbReference>
<evidence type="ECO:0000313" key="3">
    <source>
        <dbReference type="Proteomes" id="UP001454036"/>
    </source>
</evidence>
<organism evidence="2 3">
    <name type="scientific">Lithospermum erythrorhizon</name>
    <name type="common">Purple gromwell</name>
    <name type="synonym">Lithospermum officinale var. erythrorhizon</name>
    <dbReference type="NCBI Taxonomy" id="34254"/>
    <lineage>
        <taxon>Eukaryota</taxon>
        <taxon>Viridiplantae</taxon>
        <taxon>Streptophyta</taxon>
        <taxon>Embryophyta</taxon>
        <taxon>Tracheophyta</taxon>
        <taxon>Spermatophyta</taxon>
        <taxon>Magnoliopsida</taxon>
        <taxon>eudicotyledons</taxon>
        <taxon>Gunneridae</taxon>
        <taxon>Pentapetalae</taxon>
        <taxon>asterids</taxon>
        <taxon>lamiids</taxon>
        <taxon>Boraginales</taxon>
        <taxon>Boraginaceae</taxon>
        <taxon>Boraginoideae</taxon>
        <taxon>Lithospermeae</taxon>
        <taxon>Lithospermum</taxon>
    </lineage>
</organism>
<gene>
    <name evidence="2" type="ORF">LIER_01168</name>
</gene>
<feature type="region of interest" description="Disordered" evidence="1">
    <location>
        <begin position="14"/>
        <end position="35"/>
    </location>
</feature>
<name>A0AAV3NNL7_LITER</name>
<evidence type="ECO:0000256" key="1">
    <source>
        <dbReference type="SAM" id="MobiDB-lite"/>
    </source>
</evidence>
<keyword evidence="3" id="KW-1185">Reference proteome</keyword>
<proteinExistence type="predicted"/>
<dbReference type="AlphaFoldDB" id="A0AAV3NNL7"/>
<comment type="caution">
    <text evidence="2">The sequence shown here is derived from an EMBL/GenBank/DDBJ whole genome shotgun (WGS) entry which is preliminary data.</text>
</comment>